<organism evidence="2">
    <name type="scientific">Mycobacterium sp. (strain MCS)</name>
    <dbReference type="NCBI Taxonomy" id="164756"/>
    <lineage>
        <taxon>Bacteria</taxon>
        <taxon>Bacillati</taxon>
        <taxon>Actinomycetota</taxon>
        <taxon>Actinomycetes</taxon>
        <taxon>Mycobacteriales</taxon>
        <taxon>Mycobacteriaceae</taxon>
        <taxon>Mycobacterium</taxon>
    </lineage>
</organism>
<dbReference type="EMBL" id="CP000384">
    <property type="protein sequence ID" value="ABG08683.1"/>
    <property type="molecule type" value="Genomic_DNA"/>
</dbReference>
<name>A0A5Q5BK86_MYCSS</name>
<dbReference type="AlphaFoldDB" id="A0A5Q5BK86"/>
<evidence type="ECO:0000256" key="1">
    <source>
        <dbReference type="SAM" id="SignalP"/>
    </source>
</evidence>
<proteinExistence type="predicted"/>
<protein>
    <submittedName>
        <fullName evidence="2">Uncharacterized protein</fullName>
    </submittedName>
</protein>
<gene>
    <name evidence="2" type="ordered locus">Mmcs_2575</name>
</gene>
<keyword evidence="1" id="KW-0732">Signal</keyword>
<evidence type="ECO:0000313" key="2">
    <source>
        <dbReference type="EMBL" id="ABG08683.1"/>
    </source>
</evidence>
<feature type="signal peptide" evidence="1">
    <location>
        <begin position="1"/>
        <end position="26"/>
    </location>
</feature>
<sequence length="139" mass="14547" precursor="true">MRVVLVAAAVAGSLFSVGFTPGVASAAPTTTEPVERPLSSTEVLFAGRSDIVNSETLDFEAWSPLEDATGLRVYFVSGTPACYGVRAVATETVDTVTVELHEGLLPEAANRMCTAKAVLAATDITLDAPVGDRKVLSRY</sequence>
<accession>A0A5Q5BK86</accession>
<feature type="chain" id="PRO_5024377659" evidence="1">
    <location>
        <begin position="27"/>
        <end position="139"/>
    </location>
</feature>
<reference evidence="2" key="1">
    <citation type="submission" date="2006-06" db="EMBL/GenBank/DDBJ databases">
        <title>Complete sequence of chromosome of Mycobacterium sp. MCS.</title>
        <authorList>
            <consortium name="US DOE Joint Genome Institute"/>
            <person name="Copeland A."/>
            <person name="Lucas S."/>
            <person name="Lapidus A."/>
            <person name="Barry K."/>
            <person name="Detter J.C."/>
            <person name="Glavina del Rio T."/>
            <person name="Hammon N."/>
            <person name="Israni S."/>
            <person name="Dalin E."/>
            <person name="Tice H."/>
            <person name="Pitluck S."/>
            <person name="Martinez M."/>
            <person name="Schmutz J."/>
            <person name="Larimer F."/>
            <person name="Land M."/>
            <person name="Hauser L."/>
            <person name="Kyrpides N."/>
            <person name="Kim E."/>
            <person name="Miller C.D."/>
            <person name="Hughes J.E."/>
            <person name="Anderson A.J."/>
            <person name="Sims R.C."/>
            <person name="Richardson P."/>
        </authorList>
    </citation>
    <scope>NUCLEOTIDE SEQUENCE [LARGE SCALE GENOMIC DNA]</scope>
    <source>
        <strain evidence="2">MCS</strain>
    </source>
</reference>
<dbReference type="KEGG" id="mmc:Mmcs_2575"/>